<dbReference type="InterPro" id="IPR001845">
    <property type="entry name" value="HTH_ArsR_DNA-bd_dom"/>
</dbReference>
<dbReference type="GO" id="GO:0046686">
    <property type="term" value="P:response to cadmium ion"/>
    <property type="evidence" value="ECO:0007669"/>
    <property type="project" value="UniProtKB-KW"/>
</dbReference>
<dbReference type="SMART" id="SM00418">
    <property type="entry name" value="HTH_ARSR"/>
    <property type="match status" value="1"/>
</dbReference>
<dbReference type="EMBL" id="JACXSI010000020">
    <property type="protein sequence ID" value="MBD3108580.1"/>
    <property type="molecule type" value="Genomic_DNA"/>
</dbReference>
<proteinExistence type="predicted"/>
<keyword evidence="1" id="KW-0805">Transcription regulation</keyword>
<evidence type="ECO:0000256" key="2">
    <source>
        <dbReference type="ARBA" id="ARBA00023125"/>
    </source>
</evidence>
<evidence type="ECO:0000256" key="4">
    <source>
        <dbReference type="ARBA" id="ARBA00043263"/>
    </source>
</evidence>
<keyword evidence="2" id="KW-0238">DNA-binding</keyword>
<dbReference type="CDD" id="cd00090">
    <property type="entry name" value="HTH_ARSR"/>
    <property type="match status" value="1"/>
</dbReference>
<dbReference type="Proteomes" id="UP000602076">
    <property type="component" value="Unassembled WGS sequence"/>
</dbReference>
<keyword evidence="7" id="KW-1185">Reference proteome</keyword>
<dbReference type="PROSITE" id="PS00846">
    <property type="entry name" value="HTH_ARSR_1"/>
    <property type="match status" value="1"/>
</dbReference>
<dbReference type="Pfam" id="PF01022">
    <property type="entry name" value="HTH_5"/>
    <property type="match status" value="1"/>
</dbReference>
<dbReference type="PROSITE" id="PS50987">
    <property type="entry name" value="HTH_ARSR_2"/>
    <property type="match status" value="1"/>
</dbReference>
<dbReference type="GO" id="GO:0003677">
    <property type="term" value="F:DNA binding"/>
    <property type="evidence" value="ECO:0007669"/>
    <property type="project" value="UniProtKB-KW"/>
</dbReference>
<dbReference type="PRINTS" id="PR00778">
    <property type="entry name" value="HTHARSR"/>
</dbReference>
<dbReference type="InterPro" id="IPR036388">
    <property type="entry name" value="WH-like_DNA-bd_sf"/>
</dbReference>
<dbReference type="Gene3D" id="1.10.10.10">
    <property type="entry name" value="Winged helix-like DNA-binding domain superfamily/Winged helix DNA-binding domain"/>
    <property type="match status" value="1"/>
</dbReference>
<comment type="caution">
    <text evidence="6">The sequence shown here is derived from an EMBL/GenBank/DDBJ whole genome shotgun (WGS) entry which is preliminary data.</text>
</comment>
<keyword evidence="4" id="KW-0105">Cadmium resistance</keyword>
<reference evidence="6" key="1">
    <citation type="submission" date="2020-09" db="EMBL/GenBank/DDBJ databases">
        <title>Bacillus faecalis sp. nov., a moderately halophilic bacterium isolated from cow faeces.</title>
        <authorList>
            <person name="Jiang L."/>
            <person name="Lee J."/>
        </authorList>
    </citation>
    <scope>NUCLEOTIDE SEQUENCE</scope>
    <source>
        <strain evidence="6">AGMB 02131</strain>
    </source>
</reference>
<keyword evidence="3" id="KW-0804">Transcription</keyword>
<evidence type="ECO:0000256" key="3">
    <source>
        <dbReference type="ARBA" id="ARBA00023163"/>
    </source>
</evidence>
<dbReference type="InterPro" id="IPR011991">
    <property type="entry name" value="ArsR-like_HTH"/>
</dbReference>
<gene>
    <name evidence="6" type="ORF">IEO70_09385</name>
</gene>
<name>A0A927CZ36_9BACI</name>
<evidence type="ECO:0000313" key="7">
    <source>
        <dbReference type="Proteomes" id="UP000602076"/>
    </source>
</evidence>
<evidence type="ECO:0000256" key="1">
    <source>
        <dbReference type="ARBA" id="ARBA00023015"/>
    </source>
</evidence>
<evidence type="ECO:0000313" key="6">
    <source>
        <dbReference type="EMBL" id="MBD3108580.1"/>
    </source>
</evidence>
<evidence type="ECO:0000259" key="5">
    <source>
        <dbReference type="PROSITE" id="PS50987"/>
    </source>
</evidence>
<dbReference type="GO" id="GO:0003700">
    <property type="term" value="F:DNA-binding transcription factor activity"/>
    <property type="evidence" value="ECO:0007669"/>
    <property type="project" value="InterPro"/>
</dbReference>
<dbReference type="PANTHER" id="PTHR43132">
    <property type="entry name" value="ARSENICAL RESISTANCE OPERON REPRESSOR ARSR-RELATED"/>
    <property type="match status" value="1"/>
</dbReference>
<dbReference type="SUPFAM" id="SSF46785">
    <property type="entry name" value="Winged helix' DNA-binding domain"/>
    <property type="match status" value="1"/>
</dbReference>
<accession>A0A927CZ36</accession>
<dbReference type="InterPro" id="IPR051011">
    <property type="entry name" value="Metal_resp_trans_reg"/>
</dbReference>
<protein>
    <submittedName>
        <fullName evidence="6">Winged helix-turn-helix transcriptional regulator</fullName>
    </submittedName>
</protein>
<dbReference type="NCBIfam" id="NF033788">
    <property type="entry name" value="HTH_metalloreg"/>
    <property type="match status" value="1"/>
</dbReference>
<feature type="domain" description="HTH arsR-type" evidence="5">
    <location>
        <begin position="1"/>
        <end position="95"/>
    </location>
</feature>
<dbReference type="PANTHER" id="PTHR43132:SF2">
    <property type="entry name" value="ARSENICAL RESISTANCE OPERON REPRESSOR ARSR-RELATED"/>
    <property type="match status" value="1"/>
</dbReference>
<sequence>MKDKDFADAASLFKALSDPTRVKIAYLLTIKEQCVCDVAEVAEVSTATASHHLRLLRDIGIASYRKRGKQAFYCIMDETIKQLLNLTIEEKVGEQR</sequence>
<dbReference type="InterPro" id="IPR036390">
    <property type="entry name" value="WH_DNA-bd_sf"/>
</dbReference>
<dbReference type="AlphaFoldDB" id="A0A927CZ36"/>
<dbReference type="InterPro" id="IPR018334">
    <property type="entry name" value="ArsR_HTH"/>
</dbReference>
<organism evidence="6 7">
    <name type="scientific">Peribacillus faecalis</name>
    <dbReference type="NCBI Taxonomy" id="2772559"/>
    <lineage>
        <taxon>Bacteria</taxon>
        <taxon>Bacillati</taxon>
        <taxon>Bacillota</taxon>
        <taxon>Bacilli</taxon>
        <taxon>Bacillales</taxon>
        <taxon>Bacillaceae</taxon>
        <taxon>Peribacillus</taxon>
    </lineage>
</organism>